<feature type="compositionally biased region" description="Basic and acidic residues" evidence="1">
    <location>
        <begin position="1"/>
        <end position="12"/>
    </location>
</feature>
<protein>
    <submittedName>
        <fullName evidence="2">Uncharacterized protein</fullName>
    </submittedName>
</protein>
<dbReference type="EMBL" id="QGNW01001287">
    <property type="protein sequence ID" value="RVW47137.1"/>
    <property type="molecule type" value="Genomic_DNA"/>
</dbReference>
<dbReference type="Proteomes" id="UP000288805">
    <property type="component" value="Unassembled WGS sequence"/>
</dbReference>
<evidence type="ECO:0000313" key="3">
    <source>
        <dbReference type="Proteomes" id="UP000288805"/>
    </source>
</evidence>
<proteinExistence type="predicted"/>
<dbReference type="AlphaFoldDB" id="A0A438EHE4"/>
<feature type="region of interest" description="Disordered" evidence="1">
    <location>
        <begin position="1"/>
        <end position="26"/>
    </location>
</feature>
<name>A0A438EHE4_VITVI</name>
<accession>A0A438EHE4</accession>
<evidence type="ECO:0000256" key="1">
    <source>
        <dbReference type="SAM" id="MobiDB-lite"/>
    </source>
</evidence>
<gene>
    <name evidence="2" type="ORF">CK203_070100</name>
</gene>
<comment type="caution">
    <text evidence="2">The sequence shown here is derived from an EMBL/GenBank/DDBJ whole genome shotgun (WGS) entry which is preliminary data.</text>
</comment>
<organism evidence="2 3">
    <name type="scientific">Vitis vinifera</name>
    <name type="common">Grape</name>
    <dbReference type="NCBI Taxonomy" id="29760"/>
    <lineage>
        <taxon>Eukaryota</taxon>
        <taxon>Viridiplantae</taxon>
        <taxon>Streptophyta</taxon>
        <taxon>Embryophyta</taxon>
        <taxon>Tracheophyta</taxon>
        <taxon>Spermatophyta</taxon>
        <taxon>Magnoliopsida</taxon>
        <taxon>eudicotyledons</taxon>
        <taxon>Gunneridae</taxon>
        <taxon>Pentapetalae</taxon>
        <taxon>rosids</taxon>
        <taxon>Vitales</taxon>
        <taxon>Vitaceae</taxon>
        <taxon>Viteae</taxon>
        <taxon>Vitis</taxon>
    </lineage>
</organism>
<reference evidence="2 3" key="1">
    <citation type="journal article" date="2018" name="PLoS Genet.">
        <title>Population sequencing reveals clonal diversity and ancestral inbreeding in the grapevine cultivar Chardonnay.</title>
        <authorList>
            <person name="Roach M.J."/>
            <person name="Johnson D.L."/>
            <person name="Bohlmann J."/>
            <person name="van Vuuren H.J."/>
            <person name="Jones S.J."/>
            <person name="Pretorius I.S."/>
            <person name="Schmidt S.A."/>
            <person name="Borneman A.R."/>
        </authorList>
    </citation>
    <scope>NUCLEOTIDE SEQUENCE [LARGE SCALE GENOMIC DNA]</scope>
    <source>
        <strain evidence="3">cv. Chardonnay</strain>
        <tissue evidence="2">Leaf</tissue>
    </source>
</reference>
<sequence>MEEEEKKEKRPLDLNWETLLPSQDDEPPLVLVVEQESPTIEEPQPAATDSEGRCRIQDDYELNELITRQSSNVESLGPQIA</sequence>
<evidence type="ECO:0000313" key="2">
    <source>
        <dbReference type="EMBL" id="RVW47137.1"/>
    </source>
</evidence>